<dbReference type="AlphaFoldDB" id="A0A5C6Q768"/>
<gene>
    <name evidence="1" type="ORF">ESZ36_18895</name>
</gene>
<dbReference type="OrthoDB" id="6266681at2"/>
<dbReference type="InterPro" id="IPR045508">
    <property type="entry name" value="DUF6482"/>
</dbReference>
<evidence type="ECO:0000313" key="1">
    <source>
        <dbReference type="EMBL" id="TWX64766.1"/>
    </source>
</evidence>
<accession>A0A5C6Q768</accession>
<name>A0A5C6Q768_9GAMM</name>
<evidence type="ECO:0000313" key="2">
    <source>
        <dbReference type="Proteomes" id="UP000321822"/>
    </source>
</evidence>
<sequence length="89" mass="9787">MSNILNTEMMPTIMAIAESSHYLVGAVDSSNNFIGLNEVRDVEVLNSLADAKQYLRSHNIVTATLEFQSAYDEMCGTDTVGSCRQIINL</sequence>
<dbReference type="EMBL" id="VOLT01000012">
    <property type="protein sequence ID" value="TWX64766.1"/>
    <property type="molecule type" value="Genomic_DNA"/>
</dbReference>
<protein>
    <submittedName>
        <fullName evidence="1">Uncharacterized protein</fullName>
    </submittedName>
</protein>
<organism evidence="1 2">
    <name type="scientific">Colwellia demingiae</name>
    <dbReference type="NCBI Taxonomy" id="89401"/>
    <lineage>
        <taxon>Bacteria</taxon>
        <taxon>Pseudomonadati</taxon>
        <taxon>Pseudomonadota</taxon>
        <taxon>Gammaproteobacteria</taxon>
        <taxon>Alteromonadales</taxon>
        <taxon>Colwelliaceae</taxon>
        <taxon>Colwellia</taxon>
    </lineage>
</organism>
<proteinExistence type="predicted"/>
<reference evidence="1 2" key="1">
    <citation type="submission" date="2019-07" db="EMBL/GenBank/DDBJ databases">
        <title>Genomes of sea-ice associated Colwellia species.</title>
        <authorList>
            <person name="Bowman J.P."/>
        </authorList>
    </citation>
    <scope>NUCLEOTIDE SEQUENCE [LARGE SCALE GENOMIC DNA]</scope>
    <source>
        <strain evidence="1 2">ACAM 459</strain>
    </source>
</reference>
<dbReference type="Pfam" id="PF20090">
    <property type="entry name" value="DUF6482"/>
    <property type="match status" value="1"/>
</dbReference>
<comment type="caution">
    <text evidence="1">The sequence shown here is derived from an EMBL/GenBank/DDBJ whole genome shotgun (WGS) entry which is preliminary data.</text>
</comment>
<dbReference type="RefSeq" id="WP_146790760.1">
    <property type="nucleotide sequence ID" value="NZ_VOLT01000012.1"/>
</dbReference>
<keyword evidence="2" id="KW-1185">Reference proteome</keyword>
<dbReference type="Proteomes" id="UP000321822">
    <property type="component" value="Unassembled WGS sequence"/>
</dbReference>